<reference evidence="19" key="3">
    <citation type="submission" date="2025-09" db="UniProtKB">
        <authorList>
            <consortium name="Ensembl"/>
        </authorList>
    </citation>
    <scope>IDENTIFICATION</scope>
</reference>
<evidence type="ECO:0000256" key="8">
    <source>
        <dbReference type="ARBA" id="ARBA00023136"/>
    </source>
</evidence>
<dbReference type="InterPro" id="IPR036055">
    <property type="entry name" value="LDL_receptor-like_sf"/>
</dbReference>
<dbReference type="PRINTS" id="PR00261">
    <property type="entry name" value="LDLRECEPTOR"/>
</dbReference>
<proteinExistence type="inferred from homology"/>
<dbReference type="Ensembl" id="ENSMODT00000006581.3">
    <property type="protein sequence ID" value="ENSMODP00000006446.2"/>
    <property type="gene ID" value="ENSMODG00000005233.4"/>
</dbReference>
<evidence type="ECO:0000256" key="12">
    <source>
        <dbReference type="ARBA" id="ARBA00023180"/>
    </source>
</evidence>
<dbReference type="eggNOG" id="KOG1215">
    <property type="taxonomic scope" value="Eukaryota"/>
</dbReference>
<keyword evidence="5 17" id="KW-0732">Signal</keyword>
<dbReference type="PANTHER" id="PTHR24270:SF17">
    <property type="entry name" value="LOW-DENSITY LIPOPROTEIN RECEPTOR-RELATED PROTEIN 10"/>
    <property type="match status" value="1"/>
</dbReference>
<dbReference type="InterPro" id="IPR050685">
    <property type="entry name" value="LDLR"/>
</dbReference>
<organism evidence="19 20">
    <name type="scientific">Monodelphis domestica</name>
    <name type="common">Gray short-tailed opossum</name>
    <dbReference type="NCBI Taxonomy" id="13616"/>
    <lineage>
        <taxon>Eukaryota</taxon>
        <taxon>Metazoa</taxon>
        <taxon>Chordata</taxon>
        <taxon>Craniata</taxon>
        <taxon>Vertebrata</taxon>
        <taxon>Euteleostomi</taxon>
        <taxon>Mammalia</taxon>
        <taxon>Metatheria</taxon>
        <taxon>Didelphimorphia</taxon>
        <taxon>Didelphidae</taxon>
        <taxon>Monodelphis</taxon>
    </lineage>
</organism>
<keyword evidence="7 16" id="KW-1133">Transmembrane helix</keyword>
<dbReference type="InterPro" id="IPR023415">
    <property type="entry name" value="LDLR_class-A_CS"/>
</dbReference>
<keyword evidence="20" id="KW-1185">Reference proteome</keyword>
<dbReference type="GeneTree" id="ENSGT00940000160783"/>
<dbReference type="FunCoup" id="F6ZCI9">
    <property type="interactions" value="518"/>
</dbReference>
<dbReference type="FunFam" id="4.10.400.10:FF:000055">
    <property type="entry name" value="Low-density lipoprotein receptor-related protein 10"/>
    <property type="match status" value="1"/>
</dbReference>
<feature type="domain" description="CUB" evidence="18">
    <location>
        <begin position="194"/>
        <end position="306"/>
    </location>
</feature>
<name>F6ZCI9_MONDO</name>
<dbReference type="GO" id="GO:0005041">
    <property type="term" value="F:low-density lipoprotein particle receptor activity"/>
    <property type="evidence" value="ECO:0000318"/>
    <property type="project" value="GO_Central"/>
</dbReference>
<feature type="disulfide bond" evidence="14">
    <location>
        <begin position="163"/>
        <end position="178"/>
    </location>
</feature>
<comment type="caution">
    <text evidence="14">Lacks conserved residue(s) required for the propagation of feature annotation.</text>
</comment>
<keyword evidence="4 16" id="KW-0812">Transmembrane</keyword>
<dbReference type="OMA" id="GPADRCN"/>
<dbReference type="Gene3D" id="2.60.120.290">
    <property type="entry name" value="Spermadhesin, CUB domain"/>
    <property type="match status" value="2"/>
</dbReference>
<dbReference type="PANTHER" id="PTHR24270">
    <property type="entry name" value="LOW-DENSITY LIPOPROTEIN RECEPTOR-RELATED"/>
    <property type="match status" value="1"/>
</dbReference>
<dbReference type="PROSITE" id="PS01209">
    <property type="entry name" value="LDLRA_1"/>
    <property type="match status" value="2"/>
</dbReference>
<dbReference type="Proteomes" id="UP000002280">
    <property type="component" value="Chromosome 1"/>
</dbReference>
<reference evidence="19" key="2">
    <citation type="submission" date="2025-08" db="UniProtKB">
        <authorList>
            <consortium name="Ensembl"/>
        </authorList>
    </citation>
    <scope>IDENTIFICATION</scope>
</reference>
<gene>
    <name evidence="19" type="primary">LRP10</name>
</gene>
<dbReference type="GO" id="GO:0005886">
    <property type="term" value="C:plasma membrane"/>
    <property type="evidence" value="ECO:0000318"/>
    <property type="project" value="GO_Central"/>
</dbReference>
<dbReference type="PROSITE" id="PS01180">
    <property type="entry name" value="CUB"/>
    <property type="match status" value="1"/>
</dbReference>
<dbReference type="Pfam" id="PF00057">
    <property type="entry name" value="Ldl_recept_a"/>
    <property type="match status" value="2"/>
</dbReference>
<dbReference type="CDD" id="cd00041">
    <property type="entry name" value="CUB"/>
    <property type="match status" value="1"/>
</dbReference>
<dbReference type="GO" id="GO:0048839">
    <property type="term" value="P:inner ear development"/>
    <property type="evidence" value="ECO:0007669"/>
    <property type="project" value="Ensembl"/>
</dbReference>
<dbReference type="GO" id="GO:0006869">
    <property type="term" value="P:lipid transport"/>
    <property type="evidence" value="ECO:0007669"/>
    <property type="project" value="Ensembl"/>
</dbReference>
<dbReference type="GO" id="GO:0006629">
    <property type="term" value="P:lipid metabolic process"/>
    <property type="evidence" value="ECO:0007669"/>
    <property type="project" value="Ensembl"/>
</dbReference>
<feature type="transmembrane region" description="Helical" evidence="16">
    <location>
        <begin position="442"/>
        <end position="463"/>
    </location>
</feature>
<dbReference type="GO" id="GO:0006897">
    <property type="term" value="P:endocytosis"/>
    <property type="evidence" value="ECO:0007669"/>
    <property type="project" value="UniProtKB-KW"/>
</dbReference>
<dbReference type="InterPro" id="IPR000859">
    <property type="entry name" value="CUB_dom"/>
</dbReference>
<evidence type="ECO:0000256" key="10">
    <source>
        <dbReference type="ARBA" id="ARBA00023170"/>
    </source>
</evidence>
<feature type="compositionally biased region" description="Basic residues" evidence="15">
    <location>
        <begin position="545"/>
        <end position="563"/>
    </location>
</feature>
<evidence type="ECO:0000256" key="16">
    <source>
        <dbReference type="SAM" id="Phobius"/>
    </source>
</evidence>
<dbReference type="SMART" id="SM00042">
    <property type="entry name" value="CUB"/>
    <property type="match status" value="2"/>
</dbReference>
<feature type="disulfide bond" evidence="14">
    <location>
        <begin position="144"/>
        <end position="156"/>
    </location>
</feature>
<dbReference type="SUPFAM" id="SSF57424">
    <property type="entry name" value="LDL receptor-like module"/>
    <property type="match status" value="2"/>
</dbReference>
<comment type="subcellular location">
    <subcellularLocation>
        <location evidence="13">Membrane</location>
        <location evidence="13">Coated pit</location>
    </subcellularLocation>
    <subcellularLocation>
        <location evidence="1">Membrane</location>
        <topology evidence="1">Single-pass type I membrane protein</topology>
    </subcellularLocation>
</comment>
<dbReference type="SMART" id="SM00192">
    <property type="entry name" value="LDLa"/>
    <property type="match status" value="4"/>
</dbReference>
<dbReference type="KEGG" id="mdo:100030399"/>
<evidence type="ECO:0000256" key="2">
    <source>
        <dbReference type="ARBA" id="ARBA00009939"/>
    </source>
</evidence>
<dbReference type="GeneID" id="100030399"/>
<feature type="region of interest" description="Disordered" evidence="15">
    <location>
        <begin position="537"/>
        <end position="710"/>
    </location>
</feature>
<evidence type="ECO:0000256" key="3">
    <source>
        <dbReference type="ARBA" id="ARBA00022583"/>
    </source>
</evidence>
<dbReference type="InterPro" id="IPR035914">
    <property type="entry name" value="Sperma_CUB_dom_sf"/>
</dbReference>
<evidence type="ECO:0000256" key="17">
    <source>
        <dbReference type="SAM" id="SignalP"/>
    </source>
</evidence>
<evidence type="ECO:0000313" key="19">
    <source>
        <dbReference type="Ensembl" id="ENSMODP00000006446.2"/>
    </source>
</evidence>
<keyword evidence="12" id="KW-0325">Glycoprotein</keyword>
<dbReference type="InParanoid" id="F6ZCI9"/>
<keyword evidence="6" id="KW-0677">Repeat</keyword>
<keyword evidence="10" id="KW-0675">Receptor</keyword>
<keyword evidence="11" id="KW-0168">Coated pit</keyword>
<keyword evidence="8 16" id="KW-0472">Membrane</keyword>
<feature type="signal peptide" evidence="17">
    <location>
        <begin position="1"/>
        <end position="20"/>
    </location>
</feature>
<evidence type="ECO:0000256" key="14">
    <source>
        <dbReference type="PROSITE-ProRule" id="PRU00124"/>
    </source>
</evidence>
<dbReference type="FunFam" id="4.10.400.10:FF:000050">
    <property type="entry name" value="low-density lipoprotein receptor-related protein 10"/>
    <property type="match status" value="1"/>
</dbReference>
<feature type="compositionally biased region" description="Polar residues" evidence="15">
    <location>
        <begin position="577"/>
        <end position="599"/>
    </location>
</feature>
<dbReference type="CDD" id="cd00112">
    <property type="entry name" value="LDLa"/>
    <property type="match status" value="3"/>
</dbReference>
<feature type="chain" id="PRO_5003346733" evidence="17">
    <location>
        <begin position="21"/>
        <end position="710"/>
    </location>
</feature>
<evidence type="ECO:0000313" key="20">
    <source>
        <dbReference type="Proteomes" id="UP000002280"/>
    </source>
</evidence>
<comment type="similarity">
    <text evidence="2">Belongs to the LDLR family.</text>
</comment>
<evidence type="ECO:0000256" key="1">
    <source>
        <dbReference type="ARBA" id="ARBA00004479"/>
    </source>
</evidence>
<dbReference type="AlphaFoldDB" id="F6ZCI9"/>
<evidence type="ECO:0000256" key="7">
    <source>
        <dbReference type="ARBA" id="ARBA00022989"/>
    </source>
</evidence>
<feature type="compositionally biased region" description="Pro residues" evidence="15">
    <location>
        <begin position="667"/>
        <end position="679"/>
    </location>
</feature>
<dbReference type="GO" id="GO:0005905">
    <property type="term" value="C:clathrin-coated pit"/>
    <property type="evidence" value="ECO:0007669"/>
    <property type="project" value="UniProtKB-KW"/>
</dbReference>
<dbReference type="PROSITE" id="PS50068">
    <property type="entry name" value="LDLRA_2"/>
    <property type="match status" value="4"/>
</dbReference>
<evidence type="ECO:0000256" key="4">
    <source>
        <dbReference type="ARBA" id="ARBA00022692"/>
    </source>
</evidence>
<dbReference type="Bgee" id="ENSMODG00000005233">
    <property type="expression patterns" value="Expressed in adult mammalian kidney and 17 other cell types or tissues"/>
</dbReference>
<accession>F6ZCI9</accession>
<evidence type="ECO:0000256" key="15">
    <source>
        <dbReference type="SAM" id="MobiDB-lite"/>
    </source>
</evidence>
<feature type="disulfide bond" evidence="14">
    <location>
        <begin position="400"/>
        <end position="412"/>
    </location>
</feature>
<dbReference type="Gene3D" id="4.10.400.10">
    <property type="entry name" value="Low-density Lipoprotein Receptor"/>
    <property type="match status" value="4"/>
</dbReference>
<feature type="compositionally biased region" description="Pro residues" evidence="15">
    <location>
        <begin position="629"/>
        <end position="646"/>
    </location>
</feature>
<dbReference type="SUPFAM" id="SSF49854">
    <property type="entry name" value="Spermadhesin, CUB domain"/>
    <property type="match status" value="2"/>
</dbReference>
<dbReference type="OrthoDB" id="9990982at2759"/>
<feature type="disulfide bond" evidence="14">
    <location>
        <begin position="339"/>
        <end position="354"/>
    </location>
</feature>
<dbReference type="InterPro" id="IPR002172">
    <property type="entry name" value="LDrepeatLR_classA_rpt"/>
</dbReference>
<feature type="disulfide bond" evidence="14">
    <location>
        <begin position="382"/>
        <end position="397"/>
    </location>
</feature>
<protein>
    <submittedName>
        <fullName evidence="19">LDL receptor related protein 10</fullName>
    </submittedName>
</protein>
<evidence type="ECO:0000256" key="13">
    <source>
        <dbReference type="ARBA" id="ARBA00037878"/>
    </source>
</evidence>
<evidence type="ECO:0000256" key="9">
    <source>
        <dbReference type="ARBA" id="ARBA00023157"/>
    </source>
</evidence>
<keyword evidence="3" id="KW-0254">Endocytosis</keyword>
<dbReference type="STRING" id="13616.ENSMODP00000006446"/>
<evidence type="ECO:0000256" key="5">
    <source>
        <dbReference type="ARBA" id="ARBA00022729"/>
    </source>
</evidence>
<dbReference type="CTD" id="26020"/>
<feature type="disulfide bond" evidence="14">
    <location>
        <begin position="151"/>
        <end position="169"/>
    </location>
</feature>
<reference evidence="19 20" key="1">
    <citation type="journal article" date="2007" name="Nature">
        <title>Genome of the marsupial Monodelphis domestica reveals innovation in non-coding sequences.</title>
        <authorList>
            <person name="Mikkelsen T.S."/>
            <person name="Wakefield M.J."/>
            <person name="Aken B."/>
            <person name="Amemiya C.T."/>
            <person name="Chang J.L."/>
            <person name="Duke S."/>
            <person name="Garber M."/>
            <person name="Gentles A.J."/>
            <person name="Goodstadt L."/>
            <person name="Heger A."/>
            <person name="Jurka J."/>
            <person name="Kamal M."/>
            <person name="Mauceli E."/>
            <person name="Searle S.M."/>
            <person name="Sharpe T."/>
            <person name="Baker M.L."/>
            <person name="Batzer M.A."/>
            <person name="Benos P.V."/>
            <person name="Belov K."/>
            <person name="Clamp M."/>
            <person name="Cook A."/>
            <person name="Cuff J."/>
            <person name="Das R."/>
            <person name="Davidow L."/>
            <person name="Deakin J.E."/>
            <person name="Fazzari M.J."/>
            <person name="Glass J.L."/>
            <person name="Grabherr M."/>
            <person name="Greally J.M."/>
            <person name="Gu W."/>
            <person name="Hore T.A."/>
            <person name="Huttley G.A."/>
            <person name="Kleber M."/>
            <person name="Jirtle R.L."/>
            <person name="Koina E."/>
            <person name="Lee J.T."/>
            <person name="Mahony S."/>
            <person name="Marra M.A."/>
            <person name="Miller R.D."/>
            <person name="Nicholls R.D."/>
            <person name="Oda M."/>
            <person name="Papenfuss A.T."/>
            <person name="Parra Z.E."/>
            <person name="Pollock D.D."/>
            <person name="Ray D.A."/>
            <person name="Schein J.E."/>
            <person name="Speed T.P."/>
            <person name="Thompson K."/>
            <person name="VandeBerg J.L."/>
            <person name="Wade C.M."/>
            <person name="Walker J.A."/>
            <person name="Waters P.D."/>
            <person name="Webber C."/>
            <person name="Weidman J.R."/>
            <person name="Xie X."/>
            <person name="Zody M.C."/>
            <person name="Baldwin J."/>
            <person name="Abdouelleil A."/>
            <person name="Abdulkadir J."/>
            <person name="Abebe A."/>
            <person name="Abera B."/>
            <person name="Abreu J."/>
            <person name="Acer S.C."/>
            <person name="Aftuck L."/>
            <person name="Alexander A."/>
            <person name="An P."/>
            <person name="Anderson E."/>
            <person name="Anderson S."/>
            <person name="Arachi H."/>
            <person name="Azer M."/>
            <person name="Bachantsang P."/>
            <person name="Barry A."/>
            <person name="Bayul T."/>
            <person name="Berlin A."/>
            <person name="Bessette D."/>
            <person name="Bloom T."/>
            <person name="Bloom T."/>
            <person name="Boguslavskiy L."/>
            <person name="Bonnet C."/>
            <person name="Boukhgalter B."/>
            <person name="Bourzgui I."/>
            <person name="Brown A."/>
            <person name="Cahill P."/>
            <person name="Channer S."/>
            <person name="Cheshatsang Y."/>
            <person name="Chuda L."/>
            <person name="Citroen M."/>
            <person name="Collymore A."/>
            <person name="Cooke P."/>
            <person name="Costello M."/>
            <person name="D'Aco K."/>
            <person name="Daza R."/>
            <person name="De Haan G."/>
            <person name="DeGray S."/>
            <person name="DeMaso C."/>
            <person name="Dhargay N."/>
            <person name="Dooley K."/>
            <person name="Dooley E."/>
            <person name="Doricent M."/>
            <person name="Dorje P."/>
            <person name="Dorjee K."/>
            <person name="Dupes A."/>
            <person name="Elong R."/>
            <person name="Falk J."/>
            <person name="Farina A."/>
            <person name="Faro S."/>
            <person name="Ferguson D."/>
            <person name="Fisher S."/>
            <person name="Foley C.D."/>
            <person name="Franke A."/>
            <person name="Friedrich D."/>
            <person name="Gadbois L."/>
            <person name="Gearin G."/>
            <person name="Gearin C.R."/>
            <person name="Giannoukos G."/>
            <person name="Goode T."/>
            <person name="Graham J."/>
            <person name="Grandbois E."/>
            <person name="Grewal S."/>
            <person name="Gyaltsen K."/>
            <person name="Hafez N."/>
            <person name="Hagos B."/>
            <person name="Hall J."/>
            <person name="Henson C."/>
            <person name="Hollinger A."/>
            <person name="Honan T."/>
            <person name="Huard M.D."/>
            <person name="Hughes L."/>
            <person name="Hurhula B."/>
            <person name="Husby M.E."/>
            <person name="Kamat A."/>
            <person name="Kanga B."/>
            <person name="Kashin S."/>
            <person name="Khazanovich D."/>
            <person name="Kisner P."/>
            <person name="Lance K."/>
            <person name="Lara M."/>
            <person name="Lee W."/>
            <person name="Lennon N."/>
            <person name="Letendre F."/>
            <person name="LeVine R."/>
            <person name="Lipovsky A."/>
            <person name="Liu X."/>
            <person name="Liu J."/>
            <person name="Liu S."/>
            <person name="Lokyitsang T."/>
            <person name="Lokyitsang Y."/>
            <person name="Lubonja R."/>
            <person name="Lui A."/>
            <person name="MacDonald P."/>
            <person name="Magnisalis V."/>
            <person name="Maru K."/>
            <person name="Matthews C."/>
            <person name="McCusker W."/>
            <person name="McDonough S."/>
            <person name="Mehta T."/>
            <person name="Meldrim J."/>
            <person name="Meneus L."/>
            <person name="Mihai O."/>
            <person name="Mihalev A."/>
            <person name="Mihova T."/>
            <person name="Mittelman R."/>
            <person name="Mlenga V."/>
            <person name="Montmayeur A."/>
            <person name="Mulrain L."/>
            <person name="Navidi A."/>
            <person name="Naylor J."/>
            <person name="Negash T."/>
            <person name="Nguyen T."/>
            <person name="Nguyen N."/>
            <person name="Nicol R."/>
            <person name="Norbu C."/>
            <person name="Norbu N."/>
            <person name="Novod N."/>
            <person name="O'Neill B."/>
            <person name="Osman S."/>
            <person name="Markiewicz E."/>
            <person name="Oyono O.L."/>
            <person name="Patti C."/>
            <person name="Phunkhang P."/>
            <person name="Pierre F."/>
            <person name="Priest M."/>
            <person name="Raghuraman S."/>
            <person name="Rege F."/>
            <person name="Reyes R."/>
            <person name="Rise C."/>
            <person name="Rogov P."/>
            <person name="Ross K."/>
            <person name="Ryan E."/>
            <person name="Settipalli S."/>
            <person name="Shea T."/>
            <person name="Sherpa N."/>
            <person name="Shi L."/>
            <person name="Shih D."/>
            <person name="Sparrow T."/>
            <person name="Spaulding J."/>
            <person name="Stalker J."/>
            <person name="Stange-Thomann N."/>
            <person name="Stavropoulos S."/>
            <person name="Stone C."/>
            <person name="Strader C."/>
            <person name="Tesfaye S."/>
            <person name="Thomson T."/>
            <person name="Thoulutsang Y."/>
            <person name="Thoulutsang D."/>
            <person name="Topham K."/>
            <person name="Topping I."/>
            <person name="Tsamla T."/>
            <person name="Vassiliev H."/>
            <person name="Vo A."/>
            <person name="Wangchuk T."/>
            <person name="Wangdi T."/>
            <person name="Weiand M."/>
            <person name="Wilkinson J."/>
            <person name="Wilson A."/>
            <person name="Yadav S."/>
            <person name="Young G."/>
            <person name="Yu Q."/>
            <person name="Zembek L."/>
            <person name="Zhong D."/>
            <person name="Zimmer A."/>
            <person name="Zwirko Z."/>
            <person name="Jaffe D.B."/>
            <person name="Alvarez P."/>
            <person name="Brockman W."/>
            <person name="Butler J."/>
            <person name="Chin C."/>
            <person name="Gnerre S."/>
            <person name="MacCallum I."/>
            <person name="Graves J.A."/>
            <person name="Ponting C.P."/>
            <person name="Breen M."/>
            <person name="Samollow P.B."/>
            <person name="Lander E.S."/>
            <person name="Lindblad-Toh K."/>
        </authorList>
    </citation>
    <scope>NUCLEOTIDE SEQUENCE [LARGE SCALE GENOMIC DNA]</scope>
</reference>
<evidence type="ECO:0000256" key="6">
    <source>
        <dbReference type="ARBA" id="ARBA00022737"/>
    </source>
</evidence>
<dbReference type="HOGENOM" id="CLU_013747_2_0_1"/>
<sequence length="710" mass="77152">MSPALFLFLFLLVLPGGTDAHLDRTPFPNPACRDPPAVLSSVQGILQWPQARESRLLPIACIWVIVGSKEQTVTIRFQKLHLACGSERLMLQSSFQPLISLCEAPSNPLRFSGGNVTITYSYAGNGRPLGQGFLLSYMLDRFICLREEFRCLNRRCVPRIQRCDGIDNCGDQSDETDCSPSLFHSLTAVPTPACNRTLEDFYGVFSSPSYSLSALYPSPHSCLWLLDPHDGRRLIVRFTTLELGKWDSVHVYDGPGPPDPSRLLRSLNYFSNGKAIMVETLSGKATVTYHMGPWSKGGFNATYHVKGYCLPWDRPCGAGSGEGPGEGPGEGCYSEAQRCDGIWDCADGTDEKDCPGCLPGRYPCGAPGTPGATACYPSADRCNYQTFCVNGADEQQCRHCQPGNFRCRDDRCVYETWVCDGQPDCSDGSDEWDCAYALPRKVITAAVIGSLICGLLLVIALGCTCKLYAIRTQEYSIFAPLSRVEAEIVQQQAPPSYGQLIAQGAIPPVDDFPTENPNDNSVLGNLRSLLQILRQDVSSGGSSSARRRQRGRSARRLVRRLRRWGLLPRANPPSRAPDSSLQTASTPSTTDTPEGSQGTPLEGAMGGRDPEEAPPLPVKVPLSSTNSPCIPPEDPPPPITPPPPPSSLLSGVVQALRGRLMPSLRSPTPPQAIPDPRTVPPSQEEEDDVLLLPLAEPGPWVGEEDEPLLT</sequence>
<evidence type="ECO:0000259" key="18">
    <source>
        <dbReference type="PROSITE" id="PS01180"/>
    </source>
</evidence>
<feature type="disulfide bond" evidence="14">
    <location>
        <begin position="419"/>
        <end position="434"/>
    </location>
</feature>
<feature type="disulfide bond" evidence="14">
    <location>
        <begin position="407"/>
        <end position="425"/>
    </location>
</feature>
<evidence type="ECO:0000256" key="11">
    <source>
        <dbReference type="ARBA" id="ARBA00023176"/>
    </source>
</evidence>
<keyword evidence="9 14" id="KW-1015">Disulfide bond</keyword>